<feature type="transmembrane region" description="Helical" evidence="1">
    <location>
        <begin position="66"/>
        <end position="84"/>
    </location>
</feature>
<evidence type="ECO:0000256" key="1">
    <source>
        <dbReference type="SAM" id="Phobius"/>
    </source>
</evidence>
<dbReference type="Pfam" id="PF20061">
    <property type="entry name" value="DUF6460"/>
    <property type="match status" value="1"/>
</dbReference>
<evidence type="ECO:0000313" key="4">
    <source>
        <dbReference type="Proteomes" id="UP000078272"/>
    </source>
</evidence>
<keyword evidence="1" id="KW-0472">Membrane</keyword>
<dbReference type="EMBL" id="LDPZ01000006">
    <property type="protein sequence ID" value="KTQ97761.1"/>
    <property type="molecule type" value="Genomic_DNA"/>
</dbReference>
<reference evidence="3 4" key="1">
    <citation type="journal article" date="2016" name="Front. Microbiol.">
        <title>Genomic Resource of Rice Seed Associated Bacteria.</title>
        <authorList>
            <person name="Midha S."/>
            <person name="Bansal K."/>
            <person name="Sharma S."/>
            <person name="Kumar N."/>
            <person name="Patil P.P."/>
            <person name="Chaudhry V."/>
            <person name="Patil P.B."/>
        </authorList>
    </citation>
    <scope>NUCLEOTIDE SEQUENCE [LARGE SCALE GENOMIC DNA]</scope>
    <source>
        <strain evidence="3 4">NS226</strain>
    </source>
</reference>
<dbReference type="PATRIC" id="fig|401562.3.peg.4265"/>
<dbReference type="Proteomes" id="UP000078272">
    <property type="component" value="Unassembled WGS sequence"/>
</dbReference>
<feature type="transmembrane region" description="Helical" evidence="1">
    <location>
        <begin position="12"/>
        <end position="34"/>
    </location>
</feature>
<keyword evidence="1" id="KW-0812">Transmembrane</keyword>
<name>A0A175REI9_9HYPH</name>
<evidence type="ECO:0000259" key="2">
    <source>
        <dbReference type="Pfam" id="PF20061"/>
    </source>
</evidence>
<keyword evidence="1" id="KW-1133">Transmembrane helix</keyword>
<evidence type="ECO:0000313" key="3">
    <source>
        <dbReference type="EMBL" id="KTQ97761.1"/>
    </source>
</evidence>
<dbReference type="OrthoDB" id="8480887at2"/>
<dbReference type="InterPro" id="IPR045594">
    <property type="entry name" value="DUF6460"/>
</dbReference>
<organism evidence="3 4">
    <name type="scientific">Aureimonas ureilytica</name>
    <dbReference type="NCBI Taxonomy" id="401562"/>
    <lineage>
        <taxon>Bacteria</taxon>
        <taxon>Pseudomonadati</taxon>
        <taxon>Pseudomonadota</taxon>
        <taxon>Alphaproteobacteria</taxon>
        <taxon>Hyphomicrobiales</taxon>
        <taxon>Aurantimonadaceae</taxon>
        <taxon>Aureimonas</taxon>
    </lineage>
</organism>
<accession>A0A175REI9</accession>
<feature type="domain" description="DUF6460" evidence="2">
    <location>
        <begin position="53"/>
        <end position="87"/>
    </location>
</feature>
<dbReference type="STRING" id="401562.NS365_18010"/>
<sequence>MSGRMTSFLGGSPLSVLVRLLVISLLVGVVLSWLDLRPTELFNHLVYLLESAWLSVFGSLNRTIDYVLMGAAIVVPIFLISRFIKTRG</sequence>
<protein>
    <recommendedName>
        <fullName evidence="2">DUF6460 domain-containing protein</fullName>
    </recommendedName>
</protein>
<dbReference type="AlphaFoldDB" id="A0A175REI9"/>
<gene>
    <name evidence="3" type="ORF">NS226_03720</name>
</gene>
<proteinExistence type="predicted"/>
<comment type="caution">
    <text evidence="3">The sequence shown here is derived from an EMBL/GenBank/DDBJ whole genome shotgun (WGS) entry which is preliminary data.</text>
</comment>
<dbReference type="RefSeq" id="WP_058633827.1">
    <property type="nucleotide sequence ID" value="NZ_LDPZ01000006.1"/>
</dbReference>